<dbReference type="Gene3D" id="2.60.120.1440">
    <property type="match status" value="1"/>
</dbReference>
<gene>
    <name evidence="4" type="ORF">BZG02_11225</name>
</gene>
<evidence type="ECO:0008006" key="6">
    <source>
        <dbReference type="Google" id="ProtNLM"/>
    </source>
</evidence>
<feature type="domain" description="FecR protein" evidence="2">
    <location>
        <begin position="123"/>
        <end position="212"/>
    </location>
</feature>
<evidence type="ECO:0000259" key="2">
    <source>
        <dbReference type="Pfam" id="PF04773"/>
    </source>
</evidence>
<feature type="domain" description="Protein FecR C-terminal" evidence="3">
    <location>
        <begin position="260"/>
        <end position="328"/>
    </location>
</feature>
<dbReference type="FunFam" id="2.60.120.1440:FF:000001">
    <property type="entry name" value="Putative anti-sigma factor"/>
    <property type="match status" value="1"/>
</dbReference>
<dbReference type="PANTHER" id="PTHR30273">
    <property type="entry name" value="PERIPLASMIC SIGNAL SENSOR AND SIGMA FACTOR ACTIVATOR FECR-RELATED"/>
    <property type="match status" value="1"/>
</dbReference>
<organism evidence="4 5">
    <name type="scientific">Labilibaculum filiforme</name>
    <dbReference type="NCBI Taxonomy" id="1940526"/>
    <lineage>
        <taxon>Bacteria</taxon>
        <taxon>Pseudomonadati</taxon>
        <taxon>Bacteroidota</taxon>
        <taxon>Bacteroidia</taxon>
        <taxon>Marinilabiliales</taxon>
        <taxon>Marinifilaceae</taxon>
        <taxon>Labilibaculum</taxon>
    </lineage>
</organism>
<accession>A0A2N3HXJ2</accession>
<keyword evidence="1" id="KW-0472">Membrane</keyword>
<dbReference type="GO" id="GO:0016989">
    <property type="term" value="F:sigma factor antagonist activity"/>
    <property type="evidence" value="ECO:0007669"/>
    <property type="project" value="TreeGrafter"/>
</dbReference>
<feature type="transmembrane region" description="Helical" evidence="1">
    <location>
        <begin position="86"/>
        <end position="107"/>
    </location>
</feature>
<dbReference type="Pfam" id="PF16344">
    <property type="entry name" value="FecR_C"/>
    <property type="match status" value="1"/>
</dbReference>
<dbReference type="EMBL" id="MVDD01000007">
    <property type="protein sequence ID" value="PKQ62768.1"/>
    <property type="molecule type" value="Genomic_DNA"/>
</dbReference>
<evidence type="ECO:0000256" key="1">
    <source>
        <dbReference type="SAM" id="Phobius"/>
    </source>
</evidence>
<dbReference type="Proteomes" id="UP000233535">
    <property type="component" value="Unassembled WGS sequence"/>
</dbReference>
<evidence type="ECO:0000259" key="3">
    <source>
        <dbReference type="Pfam" id="PF16344"/>
    </source>
</evidence>
<name>A0A2N3HXJ2_9BACT</name>
<evidence type="ECO:0000313" key="5">
    <source>
        <dbReference type="Proteomes" id="UP000233535"/>
    </source>
</evidence>
<dbReference type="AlphaFoldDB" id="A0A2N3HXJ2"/>
<dbReference type="InterPro" id="IPR032508">
    <property type="entry name" value="FecR_C"/>
</dbReference>
<dbReference type="Gene3D" id="3.55.50.30">
    <property type="match status" value="1"/>
</dbReference>
<keyword evidence="1" id="KW-1133">Transmembrane helix</keyword>
<sequence>MTKDQLQKYFNNLCSKQEISEVEQWLANIQDGSTEDSLLKEFLDEIKVNKDERLVKRAFEKFKTNIQSHKNHKLQKNTIIRRLASFYKLAAAVLLLPLLCSAIYFYLEKNNPKEWVEEYVPYGESKMVYLPDSSRLWLNAGTKLIYPKKFNNSLRQIYVAGEAYAEVKKDKSRPFILTAGEVTVEVLGTKFNVKSYSEDSHIAVSLMEGSVKMNAFYKGENKTKLLKPGEIVRYSKSTGELQKSEFIVSTRKQWYNSKGFYFIDESLNEITKALERYFDVRINIENESLKKERFYSVFINNESLNEILSALNANGQMNIERKANMIYIK</sequence>
<reference evidence="4 5" key="1">
    <citation type="journal article" date="2017" name="Front. Microbiol.">
        <title>Labilibaculum manganireducens gen. nov., sp. nov. and Labilibaculum filiforme sp. nov., Novel Bacteroidetes Isolated from Subsurface Sediments of the Baltic Sea.</title>
        <authorList>
            <person name="Vandieken V."/>
            <person name="Marshall I.P."/>
            <person name="Niemann H."/>
            <person name="Engelen B."/>
            <person name="Cypionka H."/>
        </authorList>
    </citation>
    <scope>NUCLEOTIDE SEQUENCE [LARGE SCALE GENOMIC DNA]</scope>
    <source>
        <strain evidence="4 5">59.16B</strain>
    </source>
</reference>
<evidence type="ECO:0000313" key="4">
    <source>
        <dbReference type="EMBL" id="PKQ62768.1"/>
    </source>
</evidence>
<dbReference type="PIRSF" id="PIRSF018266">
    <property type="entry name" value="FecR"/>
    <property type="match status" value="1"/>
</dbReference>
<proteinExistence type="predicted"/>
<dbReference type="InterPro" id="IPR012373">
    <property type="entry name" value="Ferrdict_sens_TM"/>
</dbReference>
<dbReference type="InterPro" id="IPR006860">
    <property type="entry name" value="FecR"/>
</dbReference>
<keyword evidence="5" id="KW-1185">Reference proteome</keyword>
<dbReference type="PANTHER" id="PTHR30273:SF2">
    <property type="entry name" value="PROTEIN FECR"/>
    <property type="match status" value="1"/>
</dbReference>
<comment type="caution">
    <text evidence="4">The sequence shown here is derived from an EMBL/GenBank/DDBJ whole genome shotgun (WGS) entry which is preliminary data.</text>
</comment>
<protein>
    <recommendedName>
        <fullName evidence="6">FecR protein domain-containing protein</fullName>
    </recommendedName>
</protein>
<keyword evidence="1" id="KW-0812">Transmembrane</keyword>
<dbReference type="Pfam" id="PF04773">
    <property type="entry name" value="FecR"/>
    <property type="match status" value="1"/>
</dbReference>
<dbReference type="RefSeq" id="WP_180335699.1">
    <property type="nucleotide sequence ID" value="NZ_MVDD01000007.1"/>
</dbReference>